<proteinExistence type="predicted"/>
<reference evidence="2 3" key="1">
    <citation type="submission" date="2017-05" db="EMBL/GenBank/DDBJ databases">
        <title>Vagococcus spp. assemblies.</title>
        <authorList>
            <person name="Gulvik C.A."/>
        </authorList>
    </citation>
    <scope>NUCLEOTIDE SEQUENCE [LARGE SCALE GENOMIC DNA]</scope>
    <source>
        <strain evidence="2 3">SS1714</strain>
    </source>
</reference>
<organism evidence="2 3">
    <name type="scientific">Vagococcus carniphilus</name>
    <dbReference type="NCBI Taxonomy" id="218144"/>
    <lineage>
        <taxon>Bacteria</taxon>
        <taxon>Bacillati</taxon>
        <taxon>Bacillota</taxon>
        <taxon>Bacilli</taxon>
        <taxon>Lactobacillales</taxon>
        <taxon>Enterococcaceae</taxon>
        <taxon>Vagococcus</taxon>
    </lineage>
</organism>
<dbReference type="Proteomes" id="UP000288028">
    <property type="component" value="Unassembled WGS sequence"/>
</dbReference>
<dbReference type="InterPro" id="IPR002575">
    <property type="entry name" value="Aminoglycoside_PTrfase"/>
</dbReference>
<gene>
    <name evidence="2" type="ORF">CBF28_11440</name>
</gene>
<dbReference type="InterPro" id="IPR011009">
    <property type="entry name" value="Kinase-like_dom_sf"/>
</dbReference>
<evidence type="ECO:0000313" key="2">
    <source>
        <dbReference type="EMBL" id="RSU11978.1"/>
    </source>
</evidence>
<dbReference type="EMBL" id="NGKB01000012">
    <property type="protein sequence ID" value="RSU11978.1"/>
    <property type="molecule type" value="Genomic_DNA"/>
</dbReference>
<dbReference type="PANTHER" id="PTHR41283:SF1">
    <property type="entry name" value="AMINOGLYCOSIDE PHOSPHOTRANSFERASE DOMAIN-CONTAINING PROTEIN"/>
    <property type="match status" value="1"/>
</dbReference>
<dbReference type="RefSeq" id="WP_126795384.1">
    <property type="nucleotide sequence ID" value="NZ_CP060720.1"/>
</dbReference>
<evidence type="ECO:0000313" key="3">
    <source>
        <dbReference type="Proteomes" id="UP000288028"/>
    </source>
</evidence>
<accession>A0A430AV92</accession>
<dbReference type="SUPFAM" id="SSF56112">
    <property type="entry name" value="Protein kinase-like (PK-like)"/>
    <property type="match status" value="1"/>
</dbReference>
<dbReference type="GeneID" id="95579194"/>
<keyword evidence="3" id="KW-1185">Reference proteome</keyword>
<dbReference type="OrthoDB" id="334783at2"/>
<evidence type="ECO:0000259" key="1">
    <source>
        <dbReference type="Pfam" id="PF01636"/>
    </source>
</evidence>
<protein>
    <recommendedName>
        <fullName evidence="1">Aminoglycoside phosphotransferase domain-containing protein</fullName>
    </recommendedName>
</protein>
<dbReference type="PANTHER" id="PTHR41283">
    <property type="entry name" value="AMINOGLYCOSIDE PHOSPHOTRANSFERASE"/>
    <property type="match status" value="1"/>
</dbReference>
<comment type="caution">
    <text evidence="2">The sequence shown here is derived from an EMBL/GenBank/DDBJ whole genome shotgun (WGS) entry which is preliminary data.</text>
</comment>
<dbReference type="Gene3D" id="3.90.1200.10">
    <property type="match status" value="1"/>
</dbReference>
<name>A0A430AV92_9ENTE</name>
<dbReference type="Pfam" id="PF01636">
    <property type="entry name" value="APH"/>
    <property type="match status" value="1"/>
</dbReference>
<dbReference type="AlphaFoldDB" id="A0A430AV92"/>
<sequence>MDLNYLMKQNNWQKVIPIEKGWSADEKYQVITKEGESLLLRISDKSNWKEKQEEFQRIQLFNQLPDLMSRVIKLEEIPDTDNIYMLLSYLEGNDLESVLPLLTEENQYDLGIEAGKILKEFHQIDIEVDEAMILKKLQDKKIHQLNRFLNSQYASLPQVEILEKYVRENSYQILQQSVSLQHGDFHAGNLIYTNNKKVGVIDFNRSDIGDPYEEFYKLQMFGKESSLLFVKGIIMGYFENDVPESFWRMQKFYVLHTSLFSITWAENFFKEDVEKMIERMYQNLADYDDGRRLIPKWWE</sequence>
<feature type="domain" description="Aminoglycoside phosphotransferase" evidence="1">
    <location>
        <begin position="15"/>
        <end position="240"/>
    </location>
</feature>